<name>V9GZQ0_RABIT</name>
<dbReference type="GO" id="GO:0006508">
    <property type="term" value="P:proteolysis"/>
    <property type="evidence" value="ECO:0007669"/>
    <property type="project" value="UniProtKB-KW"/>
</dbReference>
<keyword evidence="2" id="KW-0378">Hydrolase</keyword>
<protein>
    <submittedName>
        <fullName evidence="2">Uncharacterized protein</fullName>
    </submittedName>
</protein>
<evidence type="ECO:0000313" key="2">
    <source>
        <dbReference type="EMBL" id="AAA81563.1"/>
    </source>
</evidence>
<accession>V9GZQ0</accession>
<feature type="compositionally biased region" description="Low complexity" evidence="1">
    <location>
        <begin position="19"/>
        <end position="30"/>
    </location>
</feature>
<reference evidence="2" key="1">
    <citation type="journal article" date="1986" name="J. Biol. Chem.">
        <title>Isolation and sequence analysis of cDNA clones for the small subunit of rabbit calcium-dependent protease.</title>
        <authorList>
            <person name="Emori Y."/>
            <person name="Kawasaki H."/>
            <person name="Imajoh S."/>
            <person name="Kawashima S."/>
            <person name="Suzuki K."/>
        </authorList>
    </citation>
    <scope>NUCLEOTIDE SEQUENCE</scope>
</reference>
<proteinExistence type="evidence at transcript level"/>
<dbReference type="GO" id="GO:0008233">
    <property type="term" value="F:peptidase activity"/>
    <property type="evidence" value="ECO:0007669"/>
    <property type="project" value="UniProtKB-KW"/>
</dbReference>
<organism evidence="2">
    <name type="scientific">Oryctolagus cuniculus</name>
    <name type="common">Rabbit</name>
    <dbReference type="NCBI Taxonomy" id="9986"/>
    <lineage>
        <taxon>Eukaryota</taxon>
        <taxon>Metazoa</taxon>
        <taxon>Chordata</taxon>
        <taxon>Craniata</taxon>
        <taxon>Vertebrata</taxon>
        <taxon>Euteleostomi</taxon>
        <taxon>Mammalia</taxon>
        <taxon>Eutheria</taxon>
        <taxon>Euarchontoglires</taxon>
        <taxon>Glires</taxon>
        <taxon>Lagomorpha</taxon>
        <taxon>Leporidae</taxon>
        <taxon>Oryctolagus</taxon>
    </lineage>
</organism>
<sequence length="56" mass="6171">MAARLRQGLTRKSLHESRAPPSGAGRSGRPGSRRPTDRRTAGRESEPQPCSWLTRS</sequence>
<feature type="compositionally biased region" description="Basic and acidic residues" evidence="1">
    <location>
        <begin position="34"/>
        <end position="46"/>
    </location>
</feature>
<dbReference type="EMBL" id="M13364">
    <property type="protein sequence ID" value="AAA81563.1"/>
    <property type="molecule type" value="mRNA"/>
</dbReference>
<keyword evidence="2" id="KW-0645">Protease</keyword>
<evidence type="ECO:0000256" key="1">
    <source>
        <dbReference type="SAM" id="MobiDB-lite"/>
    </source>
</evidence>
<feature type="region of interest" description="Disordered" evidence="1">
    <location>
        <begin position="1"/>
        <end position="56"/>
    </location>
</feature>
<dbReference type="AlphaFoldDB" id="V9GZQ0"/>